<comment type="caution">
    <text evidence="2">The sequence shown here is derived from an EMBL/GenBank/DDBJ whole genome shotgun (WGS) entry which is preliminary data.</text>
</comment>
<dbReference type="PANTHER" id="PTHR11439">
    <property type="entry name" value="GAG-POL-RELATED RETROTRANSPOSON"/>
    <property type="match status" value="1"/>
</dbReference>
<feature type="domain" description="Reverse transcriptase Ty1/copia-type" evidence="1">
    <location>
        <begin position="14"/>
        <end position="84"/>
    </location>
</feature>
<evidence type="ECO:0000259" key="1">
    <source>
        <dbReference type="Pfam" id="PF07727"/>
    </source>
</evidence>
<dbReference type="AlphaFoldDB" id="A0A699K4L3"/>
<sequence length="257" mass="28950">YGVPTGRVGVPTGRQKEGIDYDEVFAPVARIEAIRLFLAFASYMGFMVYQMDVKSAFLYGRIDEEVYVIQPKGFVDPQHPKKAWCDEFEALMNGEFQMSTMGELTFFLGLQVQQRPDGMFISQDKYVQEILNKFDLGSVKTSTTPYEAPKPKSNNKSDSLVNVHLYRSMIGSLMYLTASRLDIMFAVSACSRNQVTPTTLNLEAAGKIFKYLKGQPKLGLWYPRESPFVFEAYSDSDYAGANKDRKSTTGGCQFLGR</sequence>
<gene>
    <name evidence="2" type="ORF">Tci_646406</name>
</gene>
<proteinExistence type="predicted"/>
<evidence type="ECO:0000313" key="2">
    <source>
        <dbReference type="EMBL" id="GFA74434.1"/>
    </source>
</evidence>
<accession>A0A699K4L3</accession>
<dbReference type="EMBL" id="BKCJ010479729">
    <property type="protein sequence ID" value="GFA74434.1"/>
    <property type="molecule type" value="Genomic_DNA"/>
</dbReference>
<protein>
    <submittedName>
        <fullName evidence="2">Retrotransposon protein, putative, unclassified</fullName>
    </submittedName>
</protein>
<dbReference type="PANTHER" id="PTHR11439:SF495">
    <property type="entry name" value="REVERSE TRANSCRIPTASE, RNA-DEPENDENT DNA POLYMERASE-RELATED"/>
    <property type="match status" value="1"/>
</dbReference>
<dbReference type="Pfam" id="PF07727">
    <property type="entry name" value="RVT_2"/>
    <property type="match status" value="2"/>
</dbReference>
<feature type="non-terminal residue" evidence="2">
    <location>
        <position position="257"/>
    </location>
</feature>
<organism evidence="2">
    <name type="scientific">Tanacetum cinerariifolium</name>
    <name type="common">Dalmatian daisy</name>
    <name type="synonym">Chrysanthemum cinerariifolium</name>
    <dbReference type="NCBI Taxonomy" id="118510"/>
    <lineage>
        <taxon>Eukaryota</taxon>
        <taxon>Viridiplantae</taxon>
        <taxon>Streptophyta</taxon>
        <taxon>Embryophyta</taxon>
        <taxon>Tracheophyta</taxon>
        <taxon>Spermatophyta</taxon>
        <taxon>Magnoliopsida</taxon>
        <taxon>eudicotyledons</taxon>
        <taxon>Gunneridae</taxon>
        <taxon>Pentapetalae</taxon>
        <taxon>asterids</taxon>
        <taxon>campanulids</taxon>
        <taxon>Asterales</taxon>
        <taxon>Asteraceae</taxon>
        <taxon>Asteroideae</taxon>
        <taxon>Anthemideae</taxon>
        <taxon>Anthemidinae</taxon>
        <taxon>Tanacetum</taxon>
    </lineage>
</organism>
<reference evidence="2" key="1">
    <citation type="journal article" date="2019" name="Sci. Rep.">
        <title>Draft genome of Tanacetum cinerariifolium, the natural source of mosquito coil.</title>
        <authorList>
            <person name="Yamashiro T."/>
            <person name="Shiraishi A."/>
            <person name="Satake H."/>
            <person name="Nakayama K."/>
        </authorList>
    </citation>
    <scope>NUCLEOTIDE SEQUENCE</scope>
</reference>
<dbReference type="InterPro" id="IPR013103">
    <property type="entry name" value="RVT_2"/>
</dbReference>
<name>A0A699K4L3_TANCI</name>
<feature type="domain" description="Reverse transcriptase Ty1/copia-type" evidence="1">
    <location>
        <begin position="86"/>
        <end position="147"/>
    </location>
</feature>
<feature type="non-terminal residue" evidence="2">
    <location>
        <position position="1"/>
    </location>
</feature>